<evidence type="ECO:0000313" key="2">
    <source>
        <dbReference type="EMBL" id="MBW6411740.1"/>
    </source>
</evidence>
<dbReference type="Proteomes" id="UP001519921">
    <property type="component" value="Unassembled WGS sequence"/>
</dbReference>
<sequence>MLNKIKNLINEIEINNKMINEKSSVLLKSKVTEIMEIINISRKHLVYEKIDNIERFNLNSKFSDLISFNDLCKHAMKVDEYKSGSKDVKCYMNEKYGLYELWLLWNNEFCVTRLNYINNKKGIYQREVTEYGKCAFEMYDNQFIWDMDNIIKNIMENLERNSNRKKSIMDSLESQLKQLNKV</sequence>
<feature type="coiled-coil region" evidence="1">
    <location>
        <begin position="155"/>
        <end position="182"/>
    </location>
</feature>
<organism evidence="2 3">
    <name type="scientific">Clostridium weizhouense</name>
    <dbReference type="NCBI Taxonomy" id="2859781"/>
    <lineage>
        <taxon>Bacteria</taxon>
        <taxon>Bacillati</taxon>
        <taxon>Bacillota</taxon>
        <taxon>Clostridia</taxon>
        <taxon>Eubacteriales</taxon>
        <taxon>Clostridiaceae</taxon>
        <taxon>Clostridium</taxon>
    </lineage>
</organism>
<evidence type="ECO:0000256" key="1">
    <source>
        <dbReference type="SAM" id="Coils"/>
    </source>
</evidence>
<accession>A0ABS7ASU3</accession>
<gene>
    <name evidence="2" type="ORF">KYD98_16790</name>
</gene>
<keyword evidence="3" id="KW-1185">Reference proteome</keyword>
<evidence type="ECO:0000313" key="3">
    <source>
        <dbReference type="Proteomes" id="UP001519921"/>
    </source>
</evidence>
<reference evidence="2 3" key="1">
    <citation type="submission" date="2021-07" db="EMBL/GenBank/DDBJ databases">
        <title>Clostridium weizhouense sp. nov., an anaerobic bacterium isolated from activated sludge of Petroleum wastewater.</title>
        <authorList>
            <person name="Li Q."/>
        </authorList>
    </citation>
    <scope>NUCLEOTIDE SEQUENCE [LARGE SCALE GENOMIC DNA]</scope>
    <source>
        <strain evidence="2 3">YB-6</strain>
    </source>
</reference>
<comment type="caution">
    <text evidence="2">The sequence shown here is derived from an EMBL/GenBank/DDBJ whole genome shotgun (WGS) entry which is preliminary data.</text>
</comment>
<protein>
    <submittedName>
        <fullName evidence="2">Uncharacterized protein</fullName>
    </submittedName>
</protein>
<dbReference type="EMBL" id="JAHXPT010000018">
    <property type="protein sequence ID" value="MBW6411740.1"/>
    <property type="molecule type" value="Genomic_DNA"/>
</dbReference>
<keyword evidence="1" id="KW-0175">Coiled coil</keyword>
<dbReference type="RefSeq" id="WP_219781207.1">
    <property type="nucleotide sequence ID" value="NZ_JAHXPT010000018.1"/>
</dbReference>
<name>A0ABS7ASU3_9CLOT</name>
<proteinExistence type="predicted"/>